<feature type="transmembrane region" description="Helical" evidence="5">
    <location>
        <begin position="7"/>
        <end position="26"/>
    </location>
</feature>
<feature type="transmembrane region" description="Helical" evidence="5">
    <location>
        <begin position="101"/>
        <end position="119"/>
    </location>
</feature>
<accession>A0AAU7DF44</accession>
<evidence type="ECO:0000256" key="3">
    <source>
        <dbReference type="ARBA" id="ARBA00022989"/>
    </source>
</evidence>
<reference evidence="6" key="1">
    <citation type="submission" date="2023-03" db="EMBL/GenBank/DDBJ databases">
        <title>Edaphobacter sp.</title>
        <authorList>
            <person name="Huber K.J."/>
            <person name="Papendorf J."/>
            <person name="Pilke C."/>
            <person name="Bunk B."/>
            <person name="Sproeer C."/>
            <person name="Pester M."/>
        </authorList>
    </citation>
    <scope>NUCLEOTIDE SEQUENCE</scope>
    <source>
        <strain evidence="6">DSM 110680</strain>
    </source>
</reference>
<keyword evidence="3 5" id="KW-1133">Transmembrane helix</keyword>
<evidence type="ECO:0000256" key="1">
    <source>
        <dbReference type="ARBA" id="ARBA00004141"/>
    </source>
</evidence>
<dbReference type="EMBL" id="CP121196">
    <property type="protein sequence ID" value="XBH15960.1"/>
    <property type="molecule type" value="Genomic_DNA"/>
</dbReference>
<feature type="transmembrane region" description="Helical" evidence="5">
    <location>
        <begin position="46"/>
        <end position="67"/>
    </location>
</feature>
<dbReference type="AlphaFoldDB" id="A0AAU7DF44"/>
<evidence type="ECO:0000313" key="6">
    <source>
        <dbReference type="EMBL" id="XBH15960.1"/>
    </source>
</evidence>
<feature type="transmembrane region" description="Helical" evidence="5">
    <location>
        <begin position="74"/>
        <end position="95"/>
    </location>
</feature>
<keyword evidence="4 5" id="KW-0472">Membrane</keyword>
<evidence type="ECO:0000256" key="2">
    <source>
        <dbReference type="ARBA" id="ARBA00022692"/>
    </source>
</evidence>
<protein>
    <submittedName>
        <fullName evidence="6">DoxX family protein</fullName>
    </submittedName>
</protein>
<dbReference type="RefSeq" id="WP_348261190.1">
    <property type="nucleotide sequence ID" value="NZ_CP121196.1"/>
</dbReference>
<name>A0AAU7DF44_9BACT</name>
<dbReference type="Pfam" id="PF13564">
    <property type="entry name" value="DoxX_2"/>
    <property type="match status" value="1"/>
</dbReference>
<sequence length="150" mass="16320">MTTKTRNIVYWTTTVLVAFFMSGGVAQLMQYRANPHGVVPELGYPMYFFAILGVWKILGAITILVPGYPRLKEWAYAGIFFDLTGAAVSCASVGVYGAYGFHIFAPLIIAGLTVTSWALRPESRRVGVLFPASEERHAGVNTRAATVARG</sequence>
<evidence type="ECO:0000256" key="5">
    <source>
        <dbReference type="SAM" id="Phobius"/>
    </source>
</evidence>
<dbReference type="PIRSF" id="PIRSF030066">
    <property type="entry name" value="UCP030066"/>
    <property type="match status" value="1"/>
</dbReference>
<dbReference type="InterPro" id="IPR016944">
    <property type="entry name" value="UCP030066"/>
</dbReference>
<dbReference type="GO" id="GO:0016020">
    <property type="term" value="C:membrane"/>
    <property type="evidence" value="ECO:0007669"/>
    <property type="project" value="UniProtKB-SubCell"/>
</dbReference>
<comment type="subcellular location">
    <subcellularLocation>
        <location evidence="1">Membrane</location>
        <topology evidence="1">Multi-pass membrane protein</topology>
    </subcellularLocation>
</comment>
<proteinExistence type="predicted"/>
<evidence type="ECO:0000256" key="4">
    <source>
        <dbReference type="ARBA" id="ARBA00023136"/>
    </source>
</evidence>
<organism evidence="6">
    <name type="scientific">Telmatobacter sp. DSM 110680</name>
    <dbReference type="NCBI Taxonomy" id="3036704"/>
    <lineage>
        <taxon>Bacteria</taxon>
        <taxon>Pseudomonadati</taxon>
        <taxon>Acidobacteriota</taxon>
        <taxon>Terriglobia</taxon>
        <taxon>Terriglobales</taxon>
        <taxon>Acidobacteriaceae</taxon>
        <taxon>Telmatobacter</taxon>
    </lineage>
</organism>
<keyword evidence="2 5" id="KW-0812">Transmembrane</keyword>
<gene>
    <name evidence="6" type="ORF">P8935_15445</name>
</gene>
<dbReference type="InterPro" id="IPR032808">
    <property type="entry name" value="DoxX"/>
</dbReference>